<reference evidence="2" key="1">
    <citation type="journal article" date="2022" name="bioRxiv">
        <title>Sequencing and chromosome-scale assembly of the giantPleurodeles waltlgenome.</title>
        <authorList>
            <person name="Brown T."/>
            <person name="Elewa A."/>
            <person name="Iarovenko S."/>
            <person name="Subramanian E."/>
            <person name="Araus A.J."/>
            <person name="Petzold A."/>
            <person name="Susuki M."/>
            <person name="Suzuki K.-i.T."/>
            <person name="Hayashi T."/>
            <person name="Toyoda A."/>
            <person name="Oliveira C."/>
            <person name="Osipova E."/>
            <person name="Leigh N.D."/>
            <person name="Simon A."/>
            <person name="Yun M.H."/>
        </authorList>
    </citation>
    <scope>NUCLEOTIDE SEQUENCE</scope>
    <source>
        <strain evidence="2">20211129_DDA</strain>
        <tissue evidence="2">Liver</tissue>
    </source>
</reference>
<evidence type="ECO:0000313" key="2">
    <source>
        <dbReference type="EMBL" id="KAJ1207702.1"/>
    </source>
</evidence>
<dbReference type="Proteomes" id="UP001066276">
    <property type="component" value="Chromosome 1_2"/>
</dbReference>
<dbReference type="AlphaFoldDB" id="A0AAV7W4B8"/>
<proteinExistence type="predicted"/>
<protein>
    <submittedName>
        <fullName evidence="2">Uncharacterized protein</fullName>
    </submittedName>
</protein>
<accession>A0AAV7W4B8</accession>
<gene>
    <name evidence="2" type="ORF">NDU88_003092</name>
</gene>
<keyword evidence="3" id="KW-1185">Reference proteome</keyword>
<feature type="region of interest" description="Disordered" evidence="1">
    <location>
        <begin position="134"/>
        <end position="193"/>
    </location>
</feature>
<dbReference type="EMBL" id="JANPWB010000002">
    <property type="protein sequence ID" value="KAJ1207702.1"/>
    <property type="molecule type" value="Genomic_DNA"/>
</dbReference>
<sequence length="193" mass="22719">MDTTSQERLQQWEANLQLASNNMIRQLIEIAQEAYEKRWEEVVQLNKHIDEANWGDITVKNYEILNNIIDHYEEDIIQKKNRKFRRDLTDYQLGRVYTFGKQYNVKDSNLVTDLPSCSDTIPSSDVDSVEEIDKRTSKKPSVHFSKEVRRHCLGTTQDNRTRPPGTLMEEPKQTGIQTRARSKEARHRKQIKT</sequence>
<organism evidence="2 3">
    <name type="scientific">Pleurodeles waltl</name>
    <name type="common">Iberian ribbed newt</name>
    <dbReference type="NCBI Taxonomy" id="8319"/>
    <lineage>
        <taxon>Eukaryota</taxon>
        <taxon>Metazoa</taxon>
        <taxon>Chordata</taxon>
        <taxon>Craniata</taxon>
        <taxon>Vertebrata</taxon>
        <taxon>Euteleostomi</taxon>
        <taxon>Amphibia</taxon>
        <taxon>Batrachia</taxon>
        <taxon>Caudata</taxon>
        <taxon>Salamandroidea</taxon>
        <taxon>Salamandridae</taxon>
        <taxon>Pleurodelinae</taxon>
        <taxon>Pleurodeles</taxon>
    </lineage>
</organism>
<comment type="caution">
    <text evidence="2">The sequence shown here is derived from an EMBL/GenBank/DDBJ whole genome shotgun (WGS) entry which is preliminary data.</text>
</comment>
<feature type="compositionally biased region" description="Basic residues" evidence="1">
    <location>
        <begin position="184"/>
        <end position="193"/>
    </location>
</feature>
<name>A0AAV7W4B8_PLEWA</name>
<evidence type="ECO:0000256" key="1">
    <source>
        <dbReference type="SAM" id="MobiDB-lite"/>
    </source>
</evidence>
<evidence type="ECO:0000313" key="3">
    <source>
        <dbReference type="Proteomes" id="UP001066276"/>
    </source>
</evidence>